<feature type="domain" description="N-acetyltransferase" evidence="1">
    <location>
        <begin position="1"/>
        <end position="130"/>
    </location>
</feature>
<dbReference type="SUPFAM" id="SSF55729">
    <property type="entry name" value="Acyl-CoA N-acyltransferases (Nat)"/>
    <property type="match status" value="1"/>
</dbReference>
<comment type="caution">
    <text evidence="2">The sequence shown here is derived from an EMBL/GenBank/DDBJ whole genome shotgun (WGS) entry which is preliminary data.</text>
</comment>
<evidence type="ECO:0000313" key="3">
    <source>
        <dbReference type="Proteomes" id="UP000029995"/>
    </source>
</evidence>
<dbReference type="Pfam" id="PF00583">
    <property type="entry name" value="Acetyltransf_1"/>
    <property type="match status" value="1"/>
</dbReference>
<dbReference type="AlphaFoldDB" id="A0A0A0D140"/>
<dbReference type="EMBL" id="JANX01000325">
    <property type="protein sequence ID" value="KGM32396.1"/>
    <property type="molecule type" value="Genomic_DNA"/>
</dbReference>
<organism evidence="2 3">
    <name type="scientific">Inquilinus limosus MP06</name>
    <dbReference type="NCBI Taxonomy" id="1398085"/>
    <lineage>
        <taxon>Bacteria</taxon>
        <taxon>Pseudomonadati</taxon>
        <taxon>Pseudomonadota</taxon>
        <taxon>Alphaproteobacteria</taxon>
        <taxon>Rhodospirillales</taxon>
        <taxon>Rhodospirillaceae</taxon>
        <taxon>Inquilinus</taxon>
    </lineage>
</organism>
<reference evidence="2 3" key="1">
    <citation type="submission" date="2014-01" db="EMBL/GenBank/DDBJ databases">
        <title>Genome sequence determination for a cystic fibrosis isolate, Inquilinus limosus.</title>
        <authorList>
            <person name="Pino M."/>
            <person name="Di Conza J."/>
            <person name="Gutkind G."/>
        </authorList>
    </citation>
    <scope>NUCLEOTIDE SEQUENCE [LARGE SCALE GENOMIC DNA]</scope>
    <source>
        <strain evidence="2 3">MP06</strain>
    </source>
</reference>
<accession>A0A0A0D140</accession>
<evidence type="ECO:0000259" key="1">
    <source>
        <dbReference type="PROSITE" id="PS51186"/>
    </source>
</evidence>
<dbReference type="PROSITE" id="PS51186">
    <property type="entry name" value="GNAT"/>
    <property type="match status" value="1"/>
</dbReference>
<gene>
    <name evidence="2" type="ORF">P409_21665</name>
</gene>
<dbReference type="Gene3D" id="3.40.630.30">
    <property type="match status" value="1"/>
</dbReference>
<protein>
    <recommendedName>
        <fullName evidence="1">N-acetyltransferase domain-containing protein</fullName>
    </recommendedName>
</protein>
<dbReference type="GO" id="GO:0016747">
    <property type="term" value="F:acyltransferase activity, transferring groups other than amino-acyl groups"/>
    <property type="evidence" value="ECO:0007669"/>
    <property type="project" value="InterPro"/>
</dbReference>
<evidence type="ECO:0000313" key="2">
    <source>
        <dbReference type="EMBL" id="KGM32396.1"/>
    </source>
</evidence>
<sequence>MSGPADREAVAAFLTAQWGSPQMALRGQLFDLRDFPAIVTEPFGRGLATFDPEAGELMSLDADPPGQGIGTALVEAVAAQLKARGHAAMLVTTTNDNLDALHFYQRRGFRLVAVRPGAVEEARRLKPSIPLVGFHGIPIRDEIELERPLT</sequence>
<dbReference type="InterPro" id="IPR016181">
    <property type="entry name" value="Acyl_CoA_acyltransferase"/>
</dbReference>
<dbReference type="InterPro" id="IPR000182">
    <property type="entry name" value="GNAT_dom"/>
</dbReference>
<dbReference type="Proteomes" id="UP000029995">
    <property type="component" value="Unassembled WGS sequence"/>
</dbReference>
<name>A0A0A0D140_9PROT</name>
<proteinExistence type="predicted"/>